<dbReference type="InterPro" id="IPR003439">
    <property type="entry name" value="ABC_transporter-like_ATP-bd"/>
</dbReference>
<feature type="transmembrane region" description="Helical" evidence="7">
    <location>
        <begin position="287"/>
        <end position="306"/>
    </location>
</feature>
<evidence type="ECO:0000256" key="4">
    <source>
        <dbReference type="ARBA" id="ARBA00022692"/>
    </source>
</evidence>
<dbReference type="GeneID" id="109091088"/>
<dbReference type="GO" id="GO:0016887">
    <property type="term" value="F:ATP hydrolysis activity"/>
    <property type="evidence" value="ECO:0007669"/>
    <property type="project" value="InterPro"/>
</dbReference>
<dbReference type="InterPro" id="IPR003593">
    <property type="entry name" value="AAA+_ATPase"/>
</dbReference>
<evidence type="ECO:0000256" key="5">
    <source>
        <dbReference type="ARBA" id="ARBA00022989"/>
    </source>
</evidence>
<feature type="domain" description="ABC transporter" evidence="8">
    <location>
        <begin position="2"/>
        <end position="224"/>
    </location>
</feature>
<dbReference type="Pfam" id="PF00005">
    <property type="entry name" value="ABC_tran"/>
    <property type="match status" value="1"/>
</dbReference>
<dbReference type="PROSITE" id="PS00211">
    <property type="entry name" value="ABC_TRANSPORTER_1"/>
    <property type="match status" value="1"/>
</dbReference>
<protein>
    <submittedName>
        <fullName evidence="9">ATP-binding cassette sub-family G member 5-like</fullName>
    </submittedName>
</protein>
<name>A0A9Q9X1Q9_CYPCA</name>
<dbReference type="GO" id="GO:0043190">
    <property type="term" value="C:ATP-binding cassette (ABC) transporter complex"/>
    <property type="evidence" value="ECO:0007669"/>
    <property type="project" value="TreeGrafter"/>
</dbReference>
<dbReference type="InterPro" id="IPR017871">
    <property type="entry name" value="ABC_transporter-like_CS"/>
</dbReference>
<dbReference type="GO" id="GO:0016324">
    <property type="term" value="C:apical plasma membrane"/>
    <property type="evidence" value="ECO:0007669"/>
    <property type="project" value="TreeGrafter"/>
</dbReference>
<evidence type="ECO:0000256" key="1">
    <source>
        <dbReference type="ARBA" id="ARBA00004141"/>
    </source>
</evidence>
<dbReference type="SMART" id="SM00382">
    <property type="entry name" value="AAA"/>
    <property type="match status" value="1"/>
</dbReference>
<dbReference type="GO" id="GO:0042632">
    <property type="term" value="P:cholesterol homeostasis"/>
    <property type="evidence" value="ECO:0007669"/>
    <property type="project" value="TreeGrafter"/>
</dbReference>
<evidence type="ECO:0000256" key="7">
    <source>
        <dbReference type="SAM" id="Phobius"/>
    </source>
</evidence>
<keyword evidence="3" id="KW-0813">Transport</keyword>
<sequence length="349" mass="38872">MVDVYKFKRLISLLLSLSQGSGKTTLLDAVAGRIGNSGKLLGEIYVNGGKLKAEQVQDCFSYVLQSDNLLSYLTVEETLTYTAQLSLRKHSSEAIRKKVAAVMAELSLGHVAHSVIGGRIFPGISVGERRRVSIASQLLQDPKVILLDEPTTGLDSMTANQIVVLLADLARRDPIVIVTIHQPRSELFRIFNRIAIMSRGELYLTVELTSVDRRCSEREAATYSRMHDITSAYQSSEIYKSMLGKIGQSCQRADKPMIPFRSPNCLSKLNVLLRRTVRNMSRDRMGILMRLSQNLIYGLFIAFFLMKLDEDVTKGAVQDRIGIIYQSMGASPYTGMLNAVALCEYLIHS</sequence>
<proteinExistence type="inferred from homology"/>
<evidence type="ECO:0000256" key="6">
    <source>
        <dbReference type="ARBA" id="ARBA00023136"/>
    </source>
</evidence>
<dbReference type="RefSeq" id="XP_042593613.1">
    <property type="nucleotide sequence ID" value="XM_042737679.1"/>
</dbReference>
<dbReference type="PANTHER" id="PTHR48041:SF113">
    <property type="entry name" value="ATP-BINDING CASSETTE SUB-FAMILY G MEMBER 5"/>
    <property type="match status" value="1"/>
</dbReference>
<keyword evidence="4 7" id="KW-0812">Transmembrane</keyword>
<comment type="subcellular location">
    <subcellularLocation>
        <location evidence="1">Membrane</location>
        <topology evidence="1">Multi-pass membrane protein</topology>
    </subcellularLocation>
</comment>
<dbReference type="PANTHER" id="PTHR48041">
    <property type="entry name" value="ABC TRANSPORTER G FAMILY MEMBER 28"/>
    <property type="match status" value="1"/>
</dbReference>
<dbReference type="InterPro" id="IPR050352">
    <property type="entry name" value="ABCG_transporters"/>
</dbReference>
<dbReference type="OrthoDB" id="66620at2759"/>
<evidence type="ECO:0000313" key="9">
    <source>
        <dbReference type="RefSeq" id="XP_042593613.1"/>
    </source>
</evidence>
<reference evidence="9" key="1">
    <citation type="submission" date="2025-08" db="UniProtKB">
        <authorList>
            <consortium name="RefSeq"/>
        </authorList>
    </citation>
    <scope>IDENTIFICATION</scope>
    <source>
        <tissue evidence="9">Muscle</tissue>
    </source>
</reference>
<accession>A0A9Q9X1Q9</accession>
<dbReference type="AlphaFoldDB" id="A0A9Q9X1Q9"/>
<keyword evidence="5 7" id="KW-1133">Transmembrane helix</keyword>
<evidence type="ECO:0000259" key="8">
    <source>
        <dbReference type="PROSITE" id="PS50893"/>
    </source>
</evidence>
<comment type="similarity">
    <text evidence="2">Belongs to the ABC transporter superfamily. ABCG family. Eye pigment precursor importer (TC 3.A.1.204) subfamily.</text>
</comment>
<dbReference type="KEGG" id="ccar:109091088"/>
<organism evidence="9">
    <name type="scientific">Cyprinus carpio</name>
    <name type="common">Common carp</name>
    <dbReference type="NCBI Taxonomy" id="7962"/>
    <lineage>
        <taxon>Eukaryota</taxon>
        <taxon>Metazoa</taxon>
        <taxon>Chordata</taxon>
        <taxon>Craniata</taxon>
        <taxon>Vertebrata</taxon>
        <taxon>Euteleostomi</taxon>
        <taxon>Actinopterygii</taxon>
        <taxon>Neopterygii</taxon>
        <taxon>Teleostei</taxon>
        <taxon>Ostariophysi</taxon>
        <taxon>Cypriniformes</taxon>
        <taxon>Cyprinidae</taxon>
        <taxon>Cyprininae</taxon>
        <taxon>Cyprinus</taxon>
    </lineage>
</organism>
<gene>
    <name evidence="9" type="primary">LOC109091088</name>
</gene>
<dbReference type="GO" id="GO:0042626">
    <property type="term" value="F:ATPase-coupled transmembrane transporter activity"/>
    <property type="evidence" value="ECO:0007669"/>
    <property type="project" value="TreeGrafter"/>
</dbReference>
<dbReference type="PROSITE" id="PS50893">
    <property type="entry name" value="ABC_TRANSPORTER_2"/>
    <property type="match status" value="1"/>
</dbReference>
<dbReference type="GO" id="GO:0033344">
    <property type="term" value="P:cholesterol efflux"/>
    <property type="evidence" value="ECO:0007669"/>
    <property type="project" value="TreeGrafter"/>
</dbReference>
<evidence type="ECO:0000256" key="2">
    <source>
        <dbReference type="ARBA" id="ARBA00005814"/>
    </source>
</evidence>
<evidence type="ECO:0000256" key="3">
    <source>
        <dbReference type="ARBA" id="ARBA00022448"/>
    </source>
</evidence>
<keyword evidence="6 7" id="KW-0472">Membrane</keyword>
<dbReference type="Proteomes" id="UP001155660">
    <property type="component" value="Chromosome B13"/>
</dbReference>
<dbReference type="GO" id="GO:0005524">
    <property type="term" value="F:ATP binding"/>
    <property type="evidence" value="ECO:0007669"/>
    <property type="project" value="InterPro"/>
</dbReference>